<dbReference type="PANTHER" id="PTHR30055">
    <property type="entry name" value="HTH-TYPE TRANSCRIPTIONAL REGULATOR RUTR"/>
    <property type="match status" value="1"/>
</dbReference>
<dbReference type="Gene3D" id="1.10.357.10">
    <property type="entry name" value="Tetracycline Repressor, domain 2"/>
    <property type="match status" value="1"/>
</dbReference>
<evidence type="ECO:0000256" key="1">
    <source>
        <dbReference type="ARBA" id="ARBA00023015"/>
    </source>
</evidence>
<dbReference type="InterPro" id="IPR009057">
    <property type="entry name" value="Homeodomain-like_sf"/>
</dbReference>
<evidence type="ECO:0000259" key="5">
    <source>
        <dbReference type="PROSITE" id="PS50977"/>
    </source>
</evidence>
<dbReference type="SUPFAM" id="SSF48498">
    <property type="entry name" value="Tetracyclin repressor-like, C-terminal domain"/>
    <property type="match status" value="1"/>
</dbReference>
<dbReference type="InterPro" id="IPR050109">
    <property type="entry name" value="HTH-type_TetR-like_transc_reg"/>
</dbReference>
<dbReference type="InterPro" id="IPR025996">
    <property type="entry name" value="MT1864/Rv1816-like_C"/>
</dbReference>
<evidence type="ECO:0000313" key="6">
    <source>
        <dbReference type="EMBL" id="TCK25168.1"/>
    </source>
</evidence>
<dbReference type="SUPFAM" id="SSF46689">
    <property type="entry name" value="Homeodomain-like"/>
    <property type="match status" value="1"/>
</dbReference>
<evidence type="ECO:0000313" key="7">
    <source>
        <dbReference type="Proteomes" id="UP000295560"/>
    </source>
</evidence>
<comment type="caution">
    <text evidence="6">The sequence shown here is derived from an EMBL/GenBank/DDBJ whole genome shotgun (WGS) entry which is preliminary data.</text>
</comment>
<dbReference type="Pfam" id="PF13305">
    <property type="entry name" value="TetR_C_33"/>
    <property type="match status" value="1"/>
</dbReference>
<dbReference type="PROSITE" id="PS50977">
    <property type="entry name" value="HTH_TETR_2"/>
    <property type="match status" value="1"/>
</dbReference>
<dbReference type="Pfam" id="PF00440">
    <property type="entry name" value="TetR_N"/>
    <property type="match status" value="1"/>
</dbReference>
<dbReference type="GO" id="GO:0000976">
    <property type="term" value="F:transcription cis-regulatory region binding"/>
    <property type="evidence" value="ECO:0007669"/>
    <property type="project" value="TreeGrafter"/>
</dbReference>
<name>A0A4R1HSL8_PSEEN</name>
<protein>
    <submittedName>
        <fullName evidence="6">TetR family transcriptional regulator</fullName>
    </submittedName>
</protein>
<dbReference type="EMBL" id="SMFZ01000001">
    <property type="protein sequence ID" value="TCK25168.1"/>
    <property type="molecule type" value="Genomic_DNA"/>
</dbReference>
<dbReference type="InterPro" id="IPR001647">
    <property type="entry name" value="HTH_TetR"/>
</dbReference>
<proteinExistence type="predicted"/>
<keyword evidence="7" id="KW-1185">Reference proteome</keyword>
<dbReference type="RefSeq" id="WP_165922141.1">
    <property type="nucleotide sequence ID" value="NZ_SMFZ01000001.1"/>
</dbReference>
<keyword evidence="1" id="KW-0805">Transcription regulation</keyword>
<reference evidence="6 7" key="1">
    <citation type="submission" date="2019-03" db="EMBL/GenBank/DDBJ databases">
        <title>Sequencing the genomes of 1000 actinobacteria strains.</title>
        <authorList>
            <person name="Klenk H.-P."/>
        </authorList>
    </citation>
    <scope>NUCLEOTIDE SEQUENCE [LARGE SCALE GENOMIC DNA]</scope>
    <source>
        <strain evidence="6 7">DSM 44969</strain>
    </source>
</reference>
<evidence type="ECO:0000256" key="2">
    <source>
        <dbReference type="ARBA" id="ARBA00023125"/>
    </source>
</evidence>
<dbReference type="Proteomes" id="UP000295560">
    <property type="component" value="Unassembled WGS sequence"/>
</dbReference>
<gene>
    <name evidence="6" type="ORF">EV378_0966</name>
</gene>
<accession>A0A4R1HSL8</accession>
<feature type="DNA-binding region" description="H-T-H motif" evidence="4">
    <location>
        <begin position="31"/>
        <end position="50"/>
    </location>
</feature>
<feature type="domain" description="HTH tetR-type" evidence="5">
    <location>
        <begin position="8"/>
        <end position="68"/>
    </location>
</feature>
<dbReference type="GO" id="GO:0003700">
    <property type="term" value="F:DNA-binding transcription factor activity"/>
    <property type="evidence" value="ECO:0007669"/>
    <property type="project" value="TreeGrafter"/>
</dbReference>
<sequence length="215" mass="22866">MARRDVPRDVRRLLVTAAIGLLEREGPDAVQARRLTREIGASTTALYHHFGSMPALLRAVVDEGFSRLGARMSAVEAGDDPVADICALALAYREVACANPHLYDLMFGLGAPGGHRPEPAATAVAAGPAQEAVIHVVGAVFRAIEQGRLRPEENAALVAAQLTSMIHGFVSLELAGHFRDIEEPVRHVLVPMGVHLLVGLGDDPDRALRSGLSVL</sequence>
<organism evidence="6 7">
    <name type="scientific">Pseudonocardia endophytica</name>
    <dbReference type="NCBI Taxonomy" id="401976"/>
    <lineage>
        <taxon>Bacteria</taxon>
        <taxon>Bacillati</taxon>
        <taxon>Actinomycetota</taxon>
        <taxon>Actinomycetes</taxon>
        <taxon>Pseudonocardiales</taxon>
        <taxon>Pseudonocardiaceae</taxon>
        <taxon>Pseudonocardia</taxon>
    </lineage>
</organism>
<dbReference type="InterPro" id="IPR036271">
    <property type="entry name" value="Tet_transcr_reg_TetR-rel_C_sf"/>
</dbReference>
<evidence type="ECO:0000256" key="3">
    <source>
        <dbReference type="ARBA" id="ARBA00023163"/>
    </source>
</evidence>
<dbReference type="AlphaFoldDB" id="A0A4R1HSL8"/>
<evidence type="ECO:0000256" key="4">
    <source>
        <dbReference type="PROSITE-ProRule" id="PRU00335"/>
    </source>
</evidence>
<keyword evidence="2 4" id="KW-0238">DNA-binding</keyword>
<dbReference type="PANTHER" id="PTHR30055:SF209">
    <property type="entry name" value="POSSIBLE TRANSCRIPTIONAL REGULATORY PROTEIN (PROBABLY TETR-FAMILY)"/>
    <property type="match status" value="1"/>
</dbReference>
<keyword evidence="3" id="KW-0804">Transcription</keyword>